<dbReference type="PROSITE" id="PS50297">
    <property type="entry name" value="ANK_REP_REGION"/>
    <property type="match status" value="1"/>
</dbReference>
<dbReference type="Gene3D" id="1.25.40.20">
    <property type="entry name" value="Ankyrin repeat-containing domain"/>
    <property type="match status" value="1"/>
</dbReference>
<dbReference type="GO" id="GO:0005262">
    <property type="term" value="F:calcium channel activity"/>
    <property type="evidence" value="ECO:0007669"/>
    <property type="project" value="UniProtKB-KW"/>
</dbReference>
<evidence type="ECO:0000256" key="4">
    <source>
        <dbReference type="ARBA" id="ARBA00022568"/>
    </source>
</evidence>
<protein>
    <submittedName>
        <fullName evidence="13">Transient receptor potential cation channel subfamily V member 6</fullName>
    </submittedName>
</protein>
<keyword evidence="6" id="KW-0677">Repeat</keyword>
<keyword evidence="3" id="KW-1003">Cell membrane</keyword>
<evidence type="ECO:0000256" key="2">
    <source>
        <dbReference type="ARBA" id="ARBA00022448"/>
    </source>
</evidence>
<dbReference type="PANTHER" id="PTHR10582">
    <property type="entry name" value="TRANSIENT RECEPTOR POTENTIAL ION CHANNEL PROTEIN"/>
    <property type="match status" value="1"/>
</dbReference>
<keyword evidence="12" id="KW-1185">Reference proteome</keyword>
<dbReference type="PANTHER" id="PTHR10582:SF28">
    <property type="entry name" value="NANCHUNG, ISOFORM B"/>
    <property type="match status" value="1"/>
</dbReference>
<keyword evidence="9" id="KW-0407">Ion channel</keyword>
<evidence type="ECO:0000256" key="1">
    <source>
        <dbReference type="ARBA" id="ARBA00004651"/>
    </source>
</evidence>
<evidence type="ECO:0000256" key="8">
    <source>
        <dbReference type="ARBA" id="ARBA00023065"/>
    </source>
</evidence>
<reference evidence="13" key="1">
    <citation type="submission" date="2022-11" db="UniProtKB">
        <authorList>
            <consortium name="WormBaseParasite"/>
        </authorList>
    </citation>
    <scope>IDENTIFICATION</scope>
</reference>
<dbReference type="GO" id="GO:0098703">
    <property type="term" value="P:calcium ion import across plasma membrane"/>
    <property type="evidence" value="ECO:0007669"/>
    <property type="project" value="TreeGrafter"/>
</dbReference>
<keyword evidence="11" id="KW-0472">Membrane</keyword>
<sequence length="432" mass="48928">MGASSSTVTSGIKNQVTSRSNAIYQLADVTGNGELALLAKTVLKTGEVEVLDEEIKKKVRPFLYNDGDGMMLSVEEIISVRHKERTGNAYTQEGSHLKKFVCWRLDCRGAVGETLLHVCFLSGLPANMKLLAQRLIFNFPKIINDFYICDEYYGETALHMGIVNEDPEIVRFLLKSGAAVDQRCTGKFFTADDQKDSRVDSPDSEHCLLNKHTTYSGHLYWGEYPLSFAAVLSQCECFRMLCAHGADPNWQDMNGNTVLHISTIHENWEMFELALSLGARLHVLNREGLTPLTLAAYLAKKQMFEHIVKEERQVYWTYGDIMCAAYPLEHLDSIEPSTGKINRNSTLAIVVYGNSKEHLSLLPCLLEELVHKKWTTYGRKALFKQLALYVIYFILMFCCFFIRPTPFEREANGISLFCLLKPSGVNRTPKFM</sequence>
<evidence type="ECO:0000313" key="13">
    <source>
        <dbReference type="WBParaSite" id="ACRNAN_Path_1528.g5965.t1"/>
    </source>
</evidence>
<dbReference type="InterPro" id="IPR036770">
    <property type="entry name" value="Ankyrin_rpt-contain_sf"/>
</dbReference>
<feature type="transmembrane region" description="Helical" evidence="11">
    <location>
        <begin position="386"/>
        <end position="402"/>
    </location>
</feature>
<dbReference type="AlphaFoldDB" id="A0A914C1R1"/>
<name>A0A914C1R1_9BILA</name>
<keyword evidence="8" id="KW-0406">Ion transport</keyword>
<keyword evidence="11" id="KW-0812">Transmembrane</keyword>
<evidence type="ECO:0000256" key="11">
    <source>
        <dbReference type="SAM" id="Phobius"/>
    </source>
</evidence>
<accession>A0A914C1R1</accession>
<evidence type="ECO:0000256" key="9">
    <source>
        <dbReference type="ARBA" id="ARBA00023303"/>
    </source>
</evidence>
<evidence type="ECO:0000256" key="7">
    <source>
        <dbReference type="ARBA" id="ARBA00022837"/>
    </source>
</evidence>
<dbReference type="WBParaSite" id="ACRNAN_Path_1528.g5965.t1">
    <property type="protein sequence ID" value="ACRNAN_Path_1528.g5965.t1"/>
    <property type="gene ID" value="ACRNAN_Path_1528.g5965"/>
</dbReference>
<proteinExistence type="predicted"/>
<feature type="repeat" description="ANK" evidence="10">
    <location>
        <begin position="254"/>
        <end position="286"/>
    </location>
</feature>
<keyword evidence="10" id="KW-0040">ANK repeat</keyword>
<dbReference type="Proteomes" id="UP000887540">
    <property type="component" value="Unplaced"/>
</dbReference>
<dbReference type="InterPro" id="IPR024862">
    <property type="entry name" value="TRPV"/>
</dbReference>
<evidence type="ECO:0000256" key="5">
    <source>
        <dbReference type="ARBA" id="ARBA00022673"/>
    </source>
</evidence>
<keyword evidence="4" id="KW-0109">Calcium transport</keyword>
<organism evidence="12 13">
    <name type="scientific">Acrobeloides nanus</name>
    <dbReference type="NCBI Taxonomy" id="290746"/>
    <lineage>
        <taxon>Eukaryota</taxon>
        <taxon>Metazoa</taxon>
        <taxon>Ecdysozoa</taxon>
        <taxon>Nematoda</taxon>
        <taxon>Chromadorea</taxon>
        <taxon>Rhabditida</taxon>
        <taxon>Tylenchina</taxon>
        <taxon>Cephalobomorpha</taxon>
        <taxon>Cephaloboidea</taxon>
        <taxon>Cephalobidae</taxon>
        <taxon>Acrobeloides</taxon>
    </lineage>
</organism>
<keyword evidence="11" id="KW-1133">Transmembrane helix</keyword>
<evidence type="ECO:0000313" key="12">
    <source>
        <dbReference type="Proteomes" id="UP000887540"/>
    </source>
</evidence>
<keyword evidence="7" id="KW-0106">Calcium</keyword>
<dbReference type="PROSITE" id="PS50088">
    <property type="entry name" value="ANK_REPEAT"/>
    <property type="match status" value="2"/>
</dbReference>
<dbReference type="SMART" id="SM00248">
    <property type="entry name" value="ANK"/>
    <property type="match status" value="5"/>
</dbReference>
<dbReference type="SUPFAM" id="SSF48403">
    <property type="entry name" value="Ankyrin repeat"/>
    <property type="match status" value="1"/>
</dbReference>
<keyword evidence="5" id="KW-0107">Calcium channel</keyword>
<evidence type="ECO:0000256" key="6">
    <source>
        <dbReference type="ARBA" id="ARBA00022737"/>
    </source>
</evidence>
<evidence type="ECO:0000256" key="10">
    <source>
        <dbReference type="PROSITE-ProRule" id="PRU00023"/>
    </source>
</evidence>
<dbReference type="GO" id="GO:0005886">
    <property type="term" value="C:plasma membrane"/>
    <property type="evidence" value="ECO:0007669"/>
    <property type="project" value="UniProtKB-SubCell"/>
</dbReference>
<dbReference type="InterPro" id="IPR002110">
    <property type="entry name" value="Ankyrin_rpt"/>
</dbReference>
<dbReference type="Pfam" id="PF00023">
    <property type="entry name" value="Ank"/>
    <property type="match status" value="1"/>
</dbReference>
<dbReference type="Pfam" id="PF12796">
    <property type="entry name" value="Ank_2"/>
    <property type="match status" value="1"/>
</dbReference>
<keyword evidence="2" id="KW-0813">Transport</keyword>
<comment type="subcellular location">
    <subcellularLocation>
        <location evidence="1">Cell membrane</location>
        <topology evidence="1">Multi-pass membrane protein</topology>
    </subcellularLocation>
</comment>
<feature type="repeat" description="ANK" evidence="10">
    <location>
        <begin position="153"/>
        <end position="185"/>
    </location>
</feature>
<evidence type="ECO:0000256" key="3">
    <source>
        <dbReference type="ARBA" id="ARBA00022475"/>
    </source>
</evidence>